<evidence type="ECO:0000313" key="3">
    <source>
        <dbReference type="Proteomes" id="UP001139344"/>
    </source>
</evidence>
<reference evidence="2" key="1">
    <citation type="submission" date="2021-12" db="EMBL/GenBank/DDBJ databases">
        <title>Description of Gramella crocea sp. nov., a new bacterium isolated from activated sludge.</title>
        <authorList>
            <person name="Zhang X."/>
        </authorList>
    </citation>
    <scope>NUCLEOTIDE SEQUENCE</scope>
    <source>
        <strain evidence="2">YB25</strain>
    </source>
</reference>
<protein>
    <submittedName>
        <fullName evidence="2">Class I SAM-dependent methyltransferase</fullName>
    </submittedName>
</protein>
<dbReference type="InterPro" id="IPR041698">
    <property type="entry name" value="Methyltransf_25"/>
</dbReference>
<dbReference type="RefSeq" id="WP_240100106.1">
    <property type="nucleotide sequence ID" value="NZ_JAJSON010000025.1"/>
</dbReference>
<comment type="caution">
    <text evidence="2">The sequence shown here is derived from an EMBL/GenBank/DDBJ whole genome shotgun (WGS) entry which is preliminary data.</text>
</comment>
<organism evidence="2 3">
    <name type="scientific">Christiangramia crocea</name>
    <dbReference type="NCBI Taxonomy" id="2904124"/>
    <lineage>
        <taxon>Bacteria</taxon>
        <taxon>Pseudomonadati</taxon>
        <taxon>Bacteroidota</taxon>
        <taxon>Flavobacteriia</taxon>
        <taxon>Flavobacteriales</taxon>
        <taxon>Flavobacteriaceae</taxon>
        <taxon>Christiangramia</taxon>
    </lineage>
</organism>
<evidence type="ECO:0000313" key="2">
    <source>
        <dbReference type="EMBL" id="MCG9972750.1"/>
    </source>
</evidence>
<feature type="domain" description="Methyltransferase" evidence="1">
    <location>
        <begin position="45"/>
        <end position="140"/>
    </location>
</feature>
<keyword evidence="3" id="KW-1185">Reference proteome</keyword>
<dbReference type="Proteomes" id="UP001139344">
    <property type="component" value="Unassembled WGS sequence"/>
</dbReference>
<dbReference type="Gene3D" id="3.40.50.150">
    <property type="entry name" value="Vaccinia Virus protein VP39"/>
    <property type="match status" value="1"/>
</dbReference>
<name>A0A9X2A782_9FLAO</name>
<dbReference type="InterPro" id="IPR029063">
    <property type="entry name" value="SAM-dependent_MTases_sf"/>
</dbReference>
<gene>
    <name evidence="2" type="ORF">LU635_13960</name>
</gene>
<dbReference type="EMBL" id="JAJSON010000025">
    <property type="protein sequence ID" value="MCG9972750.1"/>
    <property type="molecule type" value="Genomic_DNA"/>
</dbReference>
<evidence type="ECO:0000259" key="1">
    <source>
        <dbReference type="Pfam" id="PF13649"/>
    </source>
</evidence>
<dbReference type="GO" id="GO:0008168">
    <property type="term" value="F:methyltransferase activity"/>
    <property type="evidence" value="ECO:0007669"/>
    <property type="project" value="UniProtKB-KW"/>
</dbReference>
<proteinExistence type="predicted"/>
<accession>A0A9X2A782</accession>
<dbReference type="SUPFAM" id="SSF53335">
    <property type="entry name" value="S-adenosyl-L-methionine-dependent methyltransferases"/>
    <property type="match status" value="1"/>
</dbReference>
<sequence>MTDLKSHWENIYSEKEFRETSWYQGKPETSLEIIEALNLSKDAEIIDVGGGDSFLVDNLLHLGYTNLNVLDISVNAIERAKDRIVEISKEVKWIVSDASEFTPDRKFDLWHDRAAFHFLTDEKRIRAYISSLNSSLKPGGYLILGTFSENGPDKCSGIQIKKYSKKDMESLMQNDFQMQDFRNVDHVTPWNAVQNFNFGLFRKK</sequence>
<keyword evidence="2" id="KW-0489">Methyltransferase</keyword>
<dbReference type="GO" id="GO:0032259">
    <property type="term" value="P:methylation"/>
    <property type="evidence" value="ECO:0007669"/>
    <property type="project" value="UniProtKB-KW"/>
</dbReference>
<dbReference type="Pfam" id="PF13649">
    <property type="entry name" value="Methyltransf_25"/>
    <property type="match status" value="1"/>
</dbReference>
<dbReference type="CDD" id="cd02440">
    <property type="entry name" value="AdoMet_MTases"/>
    <property type="match status" value="1"/>
</dbReference>
<dbReference type="PANTHER" id="PTHR12843">
    <property type="entry name" value="PROTEIN-LYSINE N-METHYLTRANSFERASE METTL10"/>
    <property type="match status" value="1"/>
</dbReference>
<dbReference type="AlphaFoldDB" id="A0A9X2A782"/>
<dbReference type="PANTHER" id="PTHR12843:SF5">
    <property type="entry name" value="EEF1A LYSINE METHYLTRANSFERASE 2"/>
    <property type="match status" value="1"/>
</dbReference>
<keyword evidence="2" id="KW-0808">Transferase</keyword>